<dbReference type="SUPFAM" id="SSF109925">
    <property type="entry name" value="Lissencephaly-1 protein (Lis-1, PAF-AH alpha) N-terminal domain"/>
    <property type="match status" value="1"/>
</dbReference>
<dbReference type="PROSITE" id="PS00678">
    <property type="entry name" value="WD_REPEATS_1"/>
    <property type="match status" value="2"/>
</dbReference>
<comment type="subcellular location">
    <subcellularLocation>
        <location evidence="11">Cytoplasm</location>
        <location evidence="11">Cytoskeleton</location>
    </subcellularLocation>
    <subcellularLocation>
        <location evidence="11">Cytoplasm</location>
        <location evidence="11">Cytoskeleton</location>
        <location evidence="11">Spindle pole</location>
    </subcellularLocation>
    <text evidence="11">Localizes to the plus ends of microtubules at the hyphal tip and the mitotic spindle poles.</text>
</comment>
<sequence length="463" mass="50551">MSGALTSRALTGRQADELHKSLIAYLEANGLTSTAGVLRTELSLEEDVFDACTAKKYETLLEKKWTSVVRLQKKVMDLESRNDILRSEIDNATPTSLSRHQDPTSWLPKPKPRHTLESHRDIIHCVAFHPTYTSVATGSDDLTIKIWDWELGELERTIKGHTRAVLDLDYGGPRGGTLLASCSSDLTIKLWDPANDYQNIRTLAGHDHIVSAIRFVGSGAGDLLVSASGDKTIKMWNVNTGYCVMTLRGHMGWVRDVCSSLDGHFLLSASNDHTIRLWDISGPSPENKVTMIGHENVTKCCAFAPPASYRYLASLAGLKKPPPLSSTAEFMATGSRDKTIKLWDARGICVKTLIGHDNWVNALVFHPGGKYLLSAADDKTLRCWDLSQDGKCVRVVEGAHSHFVTCLRWAPTSVKDGSAISDGGTLGQDNGTPKKGAPTPSEAQIRCVIATGSVDMALRIFAN</sequence>
<comment type="caution">
    <text evidence="15">The sequence shown here is derived from an EMBL/GenBank/DDBJ whole genome shotgun (WGS) entry which is preliminary data.</text>
</comment>
<evidence type="ECO:0000256" key="11">
    <source>
        <dbReference type="HAMAP-Rule" id="MF_03141"/>
    </source>
</evidence>
<dbReference type="CDD" id="cd00200">
    <property type="entry name" value="WD40"/>
    <property type="match status" value="1"/>
</dbReference>
<evidence type="ECO:0000256" key="7">
    <source>
        <dbReference type="ARBA" id="ARBA00022776"/>
    </source>
</evidence>
<dbReference type="InterPro" id="IPR017252">
    <property type="entry name" value="Dynein_regulator_LIS1"/>
</dbReference>
<feature type="region of interest" description="Disordered" evidence="13">
    <location>
        <begin position="92"/>
        <end position="112"/>
    </location>
</feature>
<evidence type="ECO:0000256" key="10">
    <source>
        <dbReference type="ARBA" id="ARBA00023306"/>
    </source>
</evidence>
<evidence type="ECO:0000313" key="16">
    <source>
        <dbReference type="Proteomes" id="UP001498421"/>
    </source>
</evidence>
<dbReference type="InterPro" id="IPR036322">
    <property type="entry name" value="WD40_repeat_dom_sf"/>
</dbReference>
<dbReference type="InterPro" id="IPR037190">
    <property type="entry name" value="LIS1_N"/>
</dbReference>
<evidence type="ECO:0000256" key="2">
    <source>
        <dbReference type="ARBA" id="ARBA00022490"/>
    </source>
</evidence>
<dbReference type="PROSITE" id="PS50082">
    <property type="entry name" value="WD_REPEATS_2"/>
    <property type="match status" value="6"/>
</dbReference>
<feature type="domain" description="PAC1-like LisH-like dimerisation" evidence="14">
    <location>
        <begin position="13"/>
        <end position="47"/>
    </location>
</feature>
<feature type="repeat" description="WD" evidence="12">
    <location>
        <begin position="353"/>
        <end position="387"/>
    </location>
</feature>
<keyword evidence="7 11" id="KW-0498">Mitosis</keyword>
<dbReference type="InterPro" id="IPR020472">
    <property type="entry name" value="WD40_PAC1"/>
</dbReference>
<evidence type="ECO:0000259" key="14">
    <source>
        <dbReference type="Pfam" id="PF24951"/>
    </source>
</evidence>
<dbReference type="EMBL" id="JAZAVK010000042">
    <property type="protein sequence ID" value="KAK7428385.1"/>
    <property type="molecule type" value="Genomic_DNA"/>
</dbReference>
<keyword evidence="1 11" id="KW-0813">Transport</keyword>
<evidence type="ECO:0000256" key="6">
    <source>
        <dbReference type="ARBA" id="ARBA00022737"/>
    </source>
</evidence>
<dbReference type="SMART" id="SM00320">
    <property type="entry name" value="WD40"/>
    <property type="match status" value="7"/>
</dbReference>
<evidence type="ECO:0000256" key="9">
    <source>
        <dbReference type="ARBA" id="ARBA00023212"/>
    </source>
</evidence>
<comment type="domain">
    <text evidence="11">Dimerization mediated by the LisH domain may be required to activate dynein.</text>
</comment>
<dbReference type="Pfam" id="PF00400">
    <property type="entry name" value="WD40"/>
    <property type="match status" value="6"/>
</dbReference>
<feature type="repeat" description="WD" evidence="12">
    <location>
        <begin position="247"/>
        <end position="281"/>
    </location>
</feature>
<dbReference type="InterPro" id="IPR015943">
    <property type="entry name" value="WD40/YVTN_repeat-like_dom_sf"/>
</dbReference>
<dbReference type="InterPro" id="IPR001680">
    <property type="entry name" value="WD40_rpt"/>
</dbReference>
<dbReference type="SUPFAM" id="SSF50978">
    <property type="entry name" value="WD40 repeat-like"/>
    <property type="match status" value="1"/>
</dbReference>
<name>A0ABR1I4B5_9HYPO</name>
<keyword evidence="2 11" id="KW-0963">Cytoplasm</keyword>
<dbReference type="Gene3D" id="2.130.10.10">
    <property type="entry name" value="YVTN repeat-like/Quinoprotein amine dehydrogenase"/>
    <property type="match status" value="1"/>
</dbReference>
<keyword evidence="9 11" id="KW-0206">Cytoskeleton</keyword>
<protein>
    <recommendedName>
        <fullName evidence="11">Nuclear distribution protein PAC1</fullName>
    </recommendedName>
    <alternativeName>
        <fullName evidence="11">Lissencephaly-1 homolog</fullName>
        <shortName evidence="11">LIS-1</shortName>
    </alternativeName>
    <alternativeName>
        <fullName evidence="11">nudF homolog</fullName>
    </alternativeName>
</protein>
<dbReference type="PROSITE" id="PS50896">
    <property type="entry name" value="LISH"/>
    <property type="match status" value="1"/>
</dbReference>
<evidence type="ECO:0000256" key="5">
    <source>
        <dbReference type="ARBA" id="ARBA00022701"/>
    </source>
</evidence>
<keyword evidence="16" id="KW-1185">Reference proteome</keyword>
<keyword evidence="10 11" id="KW-0131">Cell cycle</keyword>
<dbReference type="PIRSF" id="PIRSF037647">
    <property type="entry name" value="Dynein_regulator_Lis1"/>
    <property type="match status" value="1"/>
</dbReference>
<evidence type="ECO:0000256" key="13">
    <source>
        <dbReference type="SAM" id="MobiDB-lite"/>
    </source>
</evidence>
<accession>A0ABR1I4B5</accession>
<keyword evidence="6" id="KW-0677">Repeat</keyword>
<keyword evidence="3 12" id="KW-0853">WD repeat</keyword>
<evidence type="ECO:0000256" key="1">
    <source>
        <dbReference type="ARBA" id="ARBA00022448"/>
    </source>
</evidence>
<feature type="repeat" description="WD" evidence="12">
    <location>
        <begin position="116"/>
        <end position="157"/>
    </location>
</feature>
<dbReference type="HAMAP" id="MF_03141">
    <property type="entry name" value="lis1"/>
    <property type="match status" value="1"/>
</dbReference>
<dbReference type="Pfam" id="PF24951">
    <property type="entry name" value="LisH_PAC1"/>
    <property type="match status" value="1"/>
</dbReference>
<feature type="repeat" description="WD" evidence="12">
    <location>
        <begin position="158"/>
        <end position="192"/>
    </location>
</feature>
<dbReference type="PRINTS" id="PR00320">
    <property type="entry name" value="GPROTEINBRPT"/>
</dbReference>
<dbReference type="InterPro" id="IPR050349">
    <property type="entry name" value="WD_LIS1/nudF_dynein_reg"/>
</dbReference>
<feature type="repeat" description="WD" evidence="12">
    <location>
        <begin position="203"/>
        <end position="246"/>
    </location>
</feature>
<organism evidence="15 16">
    <name type="scientific">Neonectria magnoliae</name>
    <dbReference type="NCBI Taxonomy" id="2732573"/>
    <lineage>
        <taxon>Eukaryota</taxon>
        <taxon>Fungi</taxon>
        <taxon>Dikarya</taxon>
        <taxon>Ascomycota</taxon>
        <taxon>Pezizomycotina</taxon>
        <taxon>Sordariomycetes</taxon>
        <taxon>Hypocreomycetidae</taxon>
        <taxon>Hypocreales</taxon>
        <taxon>Nectriaceae</taxon>
        <taxon>Neonectria</taxon>
    </lineage>
</organism>
<keyword evidence="8 11" id="KW-0175">Coiled coil</keyword>
<proteinExistence type="inferred from homology"/>
<dbReference type="PANTHER" id="PTHR44129">
    <property type="entry name" value="WD REPEAT-CONTAINING PROTEIN POP1"/>
    <property type="match status" value="1"/>
</dbReference>
<dbReference type="InterPro" id="IPR006594">
    <property type="entry name" value="LisH"/>
</dbReference>
<dbReference type="PROSITE" id="PS50294">
    <property type="entry name" value="WD_REPEATS_REGION"/>
    <property type="match status" value="5"/>
</dbReference>
<dbReference type="Gene3D" id="1.20.960.30">
    <property type="match status" value="1"/>
</dbReference>
<evidence type="ECO:0000256" key="12">
    <source>
        <dbReference type="PROSITE-ProRule" id="PRU00221"/>
    </source>
</evidence>
<reference evidence="15 16" key="1">
    <citation type="journal article" date="2025" name="Microbiol. Resour. Announc.">
        <title>Draft genome sequences for Neonectria magnoliae and Neonectria punicea, canker pathogens of Liriodendron tulipifera and Acer saccharum in West Virginia.</title>
        <authorList>
            <person name="Petronek H.M."/>
            <person name="Kasson M.T."/>
            <person name="Metheny A.M."/>
            <person name="Stauder C.M."/>
            <person name="Lovett B."/>
            <person name="Lynch S.C."/>
            <person name="Garnas J.R."/>
            <person name="Kasson L.R."/>
            <person name="Stajich J.E."/>
        </authorList>
    </citation>
    <scope>NUCLEOTIDE SEQUENCE [LARGE SCALE GENOMIC DNA]</scope>
    <source>
        <strain evidence="15 16">NRRL 64651</strain>
    </source>
</reference>
<comment type="similarity">
    <text evidence="11">Belongs to the WD repeat LIS1/nudF family.</text>
</comment>
<dbReference type="InterPro" id="IPR019775">
    <property type="entry name" value="WD40_repeat_CS"/>
</dbReference>
<feature type="repeat" description="WD" evidence="12">
    <location>
        <begin position="324"/>
        <end position="344"/>
    </location>
</feature>
<evidence type="ECO:0000256" key="3">
    <source>
        <dbReference type="ARBA" id="ARBA00022574"/>
    </source>
</evidence>
<feature type="region of interest" description="Disordered" evidence="13">
    <location>
        <begin position="420"/>
        <end position="440"/>
    </location>
</feature>
<keyword evidence="4 11" id="KW-0132">Cell division</keyword>
<evidence type="ECO:0000313" key="15">
    <source>
        <dbReference type="EMBL" id="KAK7428385.1"/>
    </source>
</evidence>
<dbReference type="InterPro" id="IPR056795">
    <property type="entry name" value="PAC1-like_LisH-like_dom"/>
</dbReference>
<keyword evidence="5 11" id="KW-0493">Microtubule</keyword>
<comment type="function">
    <text evidence="11">Positively regulates the activity of the minus-end directed microtubule motor protein dynein. May enhance dynein-mediated microtubule sliding by targeting dynein to the microtubule plus end. Required for nuclear migration during vegetative growth as well as development. Required for retrograde early endosome (EE) transport from the hyphal tip. Required for localization of dynein to the mitotic spindle poles. Recruits additional proteins to the dynein complex at SPBs.</text>
</comment>
<evidence type="ECO:0000256" key="8">
    <source>
        <dbReference type="ARBA" id="ARBA00023054"/>
    </source>
</evidence>
<dbReference type="Proteomes" id="UP001498421">
    <property type="component" value="Unassembled WGS sequence"/>
</dbReference>
<comment type="subunit">
    <text evidence="11">Self-associates. Interacts with NDL1 and dynein.</text>
</comment>
<gene>
    <name evidence="15" type="primary">LIS1_2</name>
    <name evidence="11" type="synonym">LIS1</name>
    <name evidence="11" type="synonym">PAC1</name>
    <name evidence="15" type="ORF">QQZ08_005142</name>
</gene>
<evidence type="ECO:0000256" key="4">
    <source>
        <dbReference type="ARBA" id="ARBA00022618"/>
    </source>
</evidence>